<evidence type="ECO:0000313" key="3">
    <source>
        <dbReference type="Proteomes" id="UP001224325"/>
    </source>
</evidence>
<gene>
    <name evidence="2" type="ORF">QLS71_009860</name>
</gene>
<evidence type="ECO:0000313" key="2">
    <source>
        <dbReference type="EMBL" id="XBL12644.1"/>
    </source>
</evidence>
<dbReference type="Proteomes" id="UP001224325">
    <property type="component" value="Chromosome"/>
</dbReference>
<dbReference type="InterPro" id="IPR002686">
    <property type="entry name" value="Transposase_17"/>
</dbReference>
<dbReference type="Pfam" id="PF01797">
    <property type="entry name" value="Y1_Tnp"/>
    <property type="match status" value="1"/>
</dbReference>
<dbReference type="GO" id="GO:0003677">
    <property type="term" value="F:DNA binding"/>
    <property type="evidence" value="ECO:0007669"/>
    <property type="project" value="InterPro"/>
</dbReference>
<dbReference type="PANTHER" id="PTHR34322">
    <property type="entry name" value="TRANSPOSASE, Y1_TNP DOMAIN-CONTAINING"/>
    <property type="match status" value="1"/>
</dbReference>
<dbReference type="KEGG" id="mlil:QLS71_009860"/>
<evidence type="ECO:0000259" key="1">
    <source>
        <dbReference type="SMART" id="SM01321"/>
    </source>
</evidence>
<dbReference type="PANTHER" id="PTHR34322:SF2">
    <property type="entry name" value="TRANSPOSASE IS200-LIKE DOMAIN-CONTAINING PROTEIN"/>
    <property type="match status" value="1"/>
</dbReference>
<sequence length="187" mass="22306">MQIEKLVTEHYYHIYNRGNNGQNIFLEDINYTYFLDLIKKHLIPDFSIFSYCLLPNHFHLLLKINEDCATPSQKLSNLFNAYTKAINKKYNRTGSLLEKPFKRICISNEEYLKTLVLYIHLNPENHQIHNDFSTYKHSSYQSIISQAKTHIQREEVINLFDDLTNFIETHQQRKVVINIENEKLILE</sequence>
<dbReference type="EMBL" id="CP155618">
    <property type="protein sequence ID" value="XBL12644.1"/>
    <property type="molecule type" value="Genomic_DNA"/>
</dbReference>
<dbReference type="InterPro" id="IPR036515">
    <property type="entry name" value="Transposase_17_sf"/>
</dbReference>
<dbReference type="AlphaFoldDB" id="A0AAU7EB38"/>
<dbReference type="GO" id="GO:0004803">
    <property type="term" value="F:transposase activity"/>
    <property type="evidence" value="ECO:0007669"/>
    <property type="project" value="InterPro"/>
</dbReference>
<proteinExistence type="predicted"/>
<keyword evidence="3" id="KW-1185">Reference proteome</keyword>
<dbReference type="RefSeq" id="WP_308990926.1">
    <property type="nucleotide sequence ID" value="NZ_CP155618.1"/>
</dbReference>
<protein>
    <submittedName>
        <fullName evidence="2">Transposase</fullName>
    </submittedName>
</protein>
<organism evidence="2 3">
    <name type="scientific">Mariniflexile litorale</name>
    <dbReference type="NCBI Taxonomy" id="3045158"/>
    <lineage>
        <taxon>Bacteria</taxon>
        <taxon>Pseudomonadati</taxon>
        <taxon>Bacteroidota</taxon>
        <taxon>Flavobacteriia</taxon>
        <taxon>Flavobacteriales</taxon>
        <taxon>Flavobacteriaceae</taxon>
        <taxon>Mariniflexile</taxon>
    </lineage>
</organism>
<name>A0AAU7EB38_9FLAO</name>
<feature type="domain" description="Transposase IS200-like" evidence="1">
    <location>
        <begin position="7"/>
        <end position="122"/>
    </location>
</feature>
<dbReference type="SUPFAM" id="SSF143422">
    <property type="entry name" value="Transposase IS200-like"/>
    <property type="match status" value="1"/>
</dbReference>
<reference evidence="2" key="1">
    <citation type="submission" date="2024-04" db="EMBL/GenBank/DDBJ databases">
        <title>Mariniflexile litorale, isolated from the shallow sediments of the Sea of Japan.</title>
        <authorList>
            <person name="Romanenko L."/>
            <person name="Isaeva M."/>
        </authorList>
    </citation>
    <scope>NUCLEOTIDE SEQUENCE [LARGE SCALE GENOMIC DNA]</scope>
    <source>
        <strain evidence="2">KMM 9835</strain>
    </source>
</reference>
<dbReference type="Gene3D" id="3.30.70.1290">
    <property type="entry name" value="Transposase IS200-like"/>
    <property type="match status" value="1"/>
</dbReference>
<accession>A0AAU7EB38</accession>
<dbReference type="GO" id="GO:0006313">
    <property type="term" value="P:DNA transposition"/>
    <property type="evidence" value="ECO:0007669"/>
    <property type="project" value="InterPro"/>
</dbReference>
<dbReference type="SMART" id="SM01321">
    <property type="entry name" value="Y1_Tnp"/>
    <property type="match status" value="1"/>
</dbReference>